<dbReference type="GO" id="GO:0005634">
    <property type="term" value="C:nucleus"/>
    <property type="evidence" value="ECO:0007669"/>
    <property type="project" value="UniProtKB-SubCell"/>
</dbReference>
<evidence type="ECO:0000256" key="4">
    <source>
        <dbReference type="ARBA" id="ARBA00023163"/>
    </source>
</evidence>
<feature type="region of interest" description="Disordered" evidence="6">
    <location>
        <begin position="273"/>
        <end position="321"/>
    </location>
</feature>
<feature type="domain" description="TF-B3" evidence="7">
    <location>
        <begin position="358"/>
        <end position="455"/>
    </location>
</feature>
<organism evidence="8 9">
    <name type="scientific">Ficus carica</name>
    <name type="common">Common fig</name>
    <dbReference type="NCBI Taxonomy" id="3494"/>
    <lineage>
        <taxon>Eukaryota</taxon>
        <taxon>Viridiplantae</taxon>
        <taxon>Streptophyta</taxon>
        <taxon>Embryophyta</taxon>
        <taxon>Tracheophyta</taxon>
        <taxon>Spermatophyta</taxon>
        <taxon>Magnoliopsida</taxon>
        <taxon>eudicotyledons</taxon>
        <taxon>Gunneridae</taxon>
        <taxon>Pentapetalae</taxon>
        <taxon>rosids</taxon>
        <taxon>fabids</taxon>
        <taxon>Rosales</taxon>
        <taxon>Moraceae</taxon>
        <taxon>Ficeae</taxon>
        <taxon>Ficus</taxon>
    </lineage>
</organism>
<keyword evidence="9" id="KW-1185">Reference proteome</keyword>
<dbReference type="PANTHER" id="PTHR31391:SF157">
    <property type="entry name" value="B3 DOMAIN-CONTAINING PROTEIN REM16"/>
    <property type="match status" value="1"/>
</dbReference>
<protein>
    <recommendedName>
        <fullName evidence="7">TF-B3 domain-containing protein</fullName>
    </recommendedName>
</protein>
<name>A0AA88CYD8_FICCA</name>
<dbReference type="InterPro" id="IPR003340">
    <property type="entry name" value="B3_DNA-bd"/>
</dbReference>
<keyword evidence="3" id="KW-0238">DNA-binding</keyword>
<evidence type="ECO:0000313" key="9">
    <source>
        <dbReference type="Proteomes" id="UP001187192"/>
    </source>
</evidence>
<feature type="domain" description="TF-B3" evidence="7">
    <location>
        <begin position="113"/>
        <end position="204"/>
    </location>
</feature>
<sequence length="492" mass="55767">MGRLHDVRWGNGLGELTITVSWVGELVLSTLVMRKWISWGGEAIVGNGREILPGNRAGGGRLSSTGCEAGGENLSDLQHFLFKIHKPALKKTRESLMEFSKWEEDVYWTHFKHLHFSQFLNDDFHEQLAIPKKFLAKKKLPDCVTLKGPGGGTWKVGVATVDNSEFFKQGWPEFVNDHVFRENDLLVFKYNGESLFEVLIFNGQTLCEKEASYFEKRLEESKNNLVGSLLKRKLGDTSCYNIDTTCSENAGFASPEKSGDDNIIILPTEEQVNTPTTSETGHRKLSARSPRWELPQHSRPRISSSQCANATGDAKRTPRRWGTASEYLSNRRPITEDGKSNARMLAEAEILKSNKGGLLVVMKPSHVYKRYHVPLPLSWVLKQNMTLKNQDFYLRYGEEEYRTRFNYYQSRKCAGITSGWKHFAVDNNLEQFDVCIFDPCNREDGSFCVDVKIFRVVPEVTCLTPVESPNSGKSGRKSSKSVEIDDDQVDED</sequence>
<comment type="subcellular location">
    <subcellularLocation>
        <location evidence="1">Nucleus</location>
    </subcellularLocation>
</comment>
<dbReference type="InterPro" id="IPR015300">
    <property type="entry name" value="DNA-bd_pseudobarrel_sf"/>
</dbReference>
<dbReference type="PANTHER" id="PTHR31391">
    <property type="entry name" value="B3 DOMAIN-CONTAINING PROTEIN OS11G0197600-RELATED"/>
    <property type="match status" value="1"/>
</dbReference>
<keyword evidence="5" id="KW-0539">Nucleus</keyword>
<comment type="caution">
    <text evidence="8">The sequence shown here is derived from an EMBL/GenBank/DDBJ whole genome shotgun (WGS) entry which is preliminary data.</text>
</comment>
<accession>A0AA88CYD8</accession>
<dbReference type="Gene3D" id="2.40.330.10">
    <property type="entry name" value="DNA-binding pseudobarrel domain"/>
    <property type="match status" value="2"/>
</dbReference>
<dbReference type="PROSITE" id="PS50863">
    <property type="entry name" value="B3"/>
    <property type="match status" value="2"/>
</dbReference>
<dbReference type="SMART" id="SM01019">
    <property type="entry name" value="B3"/>
    <property type="match status" value="2"/>
</dbReference>
<reference evidence="8" key="1">
    <citation type="submission" date="2023-07" db="EMBL/GenBank/DDBJ databases">
        <title>draft genome sequence of fig (Ficus carica).</title>
        <authorList>
            <person name="Takahashi T."/>
            <person name="Nishimura K."/>
        </authorList>
    </citation>
    <scope>NUCLEOTIDE SEQUENCE</scope>
</reference>
<keyword evidence="2" id="KW-0805">Transcription regulation</keyword>
<evidence type="ECO:0000256" key="6">
    <source>
        <dbReference type="SAM" id="MobiDB-lite"/>
    </source>
</evidence>
<dbReference type="AlphaFoldDB" id="A0AA88CYD8"/>
<keyword evidence="4" id="KW-0804">Transcription</keyword>
<dbReference type="Proteomes" id="UP001187192">
    <property type="component" value="Unassembled WGS sequence"/>
</dbReference>
<evidence type="ECO:0000256" key="2">
    <source>
        <dbReference type="ARBA" id="ARBA00023015"/>
    </source>
</evidence>
<evidence type="ECO:0000313" key="8">
    <source>
        <dbReference type="EMBL" id="GMN35366.1"/>
    </source>
</evidence>
<dbReference type="CDD" id="cd10017">
    <property type="entry name" value="B3_DNA"/>
    <property type="match status" value="2"/>
</dbReference>
<evidence type="ECO:0000259" key="7">
    <source>
        <dbReference type="PROSITE" id="PS50863"/>
    </source>
</evidence>
<dbReference type="GO" id="GO:0003677">
    <property type="term" value="F:DNA binding"/>
    <property type="evidence" value="ECO:0007669"/>
    <property type="project" value="UniProtKB-KW"/>
</dbReference>
<dbReference type="InterPro" id="IPR044837">
    <property type="entry name" value="REM16-like"/>
</dbReference>
<evidence type="ECO:0000256" key="3">
    <source>
        <dbReference type="ARBA" id="ARBA00023125"/>
    </source>
</evidence>
<evidence type="ECO:0000256" key="5">
    <source>
        <dbReference type="ARBA" id="ARBA00023242"/>
    </source>
</evidence>
<evidence type="ECO:0000256" key="1">
    <source>
        <dbReference type="ARBA" id="ARBA00004123"/>
    </source>
</evidence>
<dbReference type="EMBL" id="BTGU01000005">
    <property type="protein sequence ID" value="GMN35366.1"/>
    <property type="molecule type" value="Genomic_DNA"/>
</dbReference>
<dbReference type="SUPFAM" id="SSF101936">
    <property type="entry name" value="DNA-binding pseudobarrel domain"/>
    <property type="match status" value="2"/>
</dbReference>
<dbReference type="Pfam" id="PF02362">
    <property type="entry name" value="B3"/>
    <property type="match status" value="2"/>
</dbReference>
<feature type="region of interest" description="Disordered" evidence="6">
    <location>
        <begin position="467"/>
        <end position="492"/>
    </location>
</feature>
<gene>
    <name evidence="8" type="ORF">TIFTF001_005253</name>
</gene>
<proteinExistence type="predicted"/>